<dbReference type="InterPro" id="IPR001932">
    <property type="entry name" value="PPM-type_phosphatase-like_dom"/>
</dbReference>
<dbReference type="SMART" id="SM00332">
    <property type="entry name" value="PP2Cc"/>
    <property type="match status" value="1"/>
</dbReference>
<dbReference type="Pfam" id="PF00481">
    <property type="entry name" value="PP2C"/>
    <property type="match status" value="1"/>
</dbReference>
<dbReference type="OrthoDB" id="10264738at2759"/>
<comment type="caution">
    <text evidence="2">The sequence shown here is derived from an EMBL/GenBank/DDBJ whole genome shotgun (WGS) entry which is preliminary data.</text>
</comment>
<dbReference type="Proteomes" id="UP000689195">
    <property type="component" value="Unassembled WGS sequence"/>
</dbReference>
<dbReference type="PANTHER" id="PTHR47992">
    <property type="entry name" value="PROTEIN PHOSPHATASE"/>
    <property type="match status" value="1"/>
</dbReference>
<gene>
    <name evidence="2" type="ORF">PPENT_87.1.T1230034</name>
</gene>
<dbReference type="PROSITE" id="PS51746">
    <property type="entry name" value="PPM_2"/>
    <property type="match status" value="1"/>
</dbReference>
<dbReference type="CDD" id="cd00143">
    <property type="entry name" value="PP2Cc"/>
    <property type="match status" value="1"/>
</dbReference>
<evidence type="ECO:0000259" key="1">
    <source>
        <dbReference type="PROSITE" id="PS51746"/>
    </source>
</evidence>
<dbReference type="FunFam" id="3.60.40.10:FF:000085">
    <property type="entry name" value="Uncharacterized protein"/>
    <property type="match status" value="1"/>
</dbReference>
<dbReference type="AlphaFoldDB" id="A0A8S1XFI4"/>
<accession>A0A8S1XFI4</accession>
<dbReference type="InterPro" id="IPR015655">
    <property type="entry name" value="PP2C"/>
</dbReference>
<evidence type="ECO:0000313" key="3">
    <source>
        <dbReference type="Proteomes" id="UP000689195"/>
    </source>
</evidence>
<name>A0A8S1XFI4_9CILI</name>
<keyword evidence="3" id="KW-1185">Reference proteome</keyword>
<proteinExistence type="predicted"/>
<organism evidence="2 3">
    <name type="scientific">Paramecium pentaurelia</name>
    <dbReference type="NCBI Taxonomy" id="43138"/>
    <lineage>
        <taxon>Eukaryota</taxon>
        <taxon>Sar</taxon>
        <taxon>Alveolata</taxon>
        <taxon>Ciliophora</taxon>
        <taxon>Intramacronucleata</taxon>
        <taxon>Oligohymenophorea</taxon>
        <taxon>Peniculida</taxon>
        <taxon>Parameciidae</taxon>
        <taxon>Paramecium</taxon>
    </lineage>
</organism>
<evidence type="ECO:0000313" key="2">
    <source>
        <dbReference type="EMBL" id="CAD8199960.1"/>
    </source>
</evidence>
<dbReference type="GO" id="GO:0004722">
    <property type="term" value="F:protein serine/threonine phosphatase activity"/>
    <property type="evidence" value="ECO:0007669"/>
    <property type="project" value="InterPro"/>
</dbReference>
<feature type="domain" description="PPM-type phosphatase" evidence="1">
    <location>
        <begin position="364"/>
        <end position="648"/>
    </location>
</feature>
<sequence>MQTLMAHQIYIKGCSRNIDTLELTNYLCQAVLKLRDRNNQQQAIELLGTAGAIPTCILITEIITKNISGLSQITSFQQDNINNDQESLSIGIKIRLTYNPTEVEMNQPGYQLKNVDLNNKNNNWDDLYQFIMMYSNNLSKYKNHDNHLIENPSINYNLKFNNNKSLILQIRIIMIKEHLFITPILKEMIQIDQQSKQEGIQENDSLTSPNKLFEYLRKRKEELQQASLISPIISPNKHSIPINRNSKQLINTKKTRPKSSIDCNNLSTILTQNTHMRQNSKIIDCKENSSYLSTSALNLLKKIKSEKLVRPKNDIVQYNKPDVKKQYELLLDLAKKPQILKLLKGPRSISNPEILVPEYQIIKAYGLSQAGMLHTGQKKINQDTYKLIQKFCGQENDWYFQVSDGHGTYGHQVAQFIYEALPQFVEEELKQLQNQYEKNRSIHKILKQCFLRTNQELLKSGIDITYSGSTTIVVITFNNELYCANIGDSRAIIGRYNGKLSVVELSKDHKPDCFLEQTRILSRGGRVLPFYDEDGQSIGPARVWTMNENVPGLAMSRSFGDYVASQVGVICEPEILKYSLQESDKFVIVASDGIWEFLQNDLVVQIVYEFYKKGDVNGACVKLLSIAREAWQREDEVIDDITLIIGFFK</sequence>
<protein>
    <recommendedName>
        <fullName evidence="1">PPM-type phosphatase domain-containing protein</fullName>
    </recommendedName>
</protein>
<dbReference type="EMBL" id="CAJJDO010000123">
    <property type="protein sequence ID" value="CAD8199960.1"/>
    <property type="molecule type" value="Genomic_DNA"/>
</dbReference>
<reference evidence="2" key="1">
    <citation type="submission" date="2021-01" db="EMBL/GenBank/DDBJ databases">
        <authorList>
            <consortium name="Genoscope - CEA"/>
            <person name="William W."/>
        </authorList>
    </citation>
    <scope>NUCLEOTIDE SEQUENCE</scope>
</reference>